<dbReference type="EMBL" id="BAAACG010000008">
    <property type="protein sequence ID" value="GAA0737294.1"/>
    <property type="molecule type" value="Genomic_DNA"/>
</dbReference>
<evidence type="ECO:0000259" key="1">
    <source>
        <dbReference type="Pfam" id="PF12724"/>
    </source>
</evidence>
<dbReference type="Proteomes" id="UP001501510">
    <property type="component" value="Unassembled WGS sequence"/>
</dbReference>
<gene>
    <name evidence="2" type="ORF">GCM10008906_13240</name>
</gene>
<protein>
    <submittedName>
        <fullName evidence="2">Flavodoxin domain-containing protein</fullName>
    </submittedName>
</protein>
<evidence type="ECO:0000313" key="3">
    <source>
        <dbReference type="Proteomes" id="UP001501510"/>
    </source>
</evidence>
<proteinExistence type="predicted"/>
<dbReference type="InterPro" id="IPR052200">
    <property type="entry name" value="Protoporphyrinogen_IX_DH"/>
</dbReference>
<organism evidence="2 3">
    <name type="scientific">Clostridium oceanicum</name>
    <dbReference type="NCBI Taxonomy" id="1543"/>
    <lineage>
        <taxon>Bacteria</taxon>
        <taxon>Bacillati</taxon>
        <taxon>Bacillota</taxon>
        <taxon>Clostridia</taxon>
        <taxon>Eubacteriales</taxon>
        <taxon>Clostridiaceae</taxon>
        <taxon>Clostridium</taxon>
    </lineage>
</organism>
<feature type="domain" description="Flavodoxin" evidence="1">
    <location>
        <begin position="4"/>
        <end position="141"/>
    </location>
</feature>
<dbReference type="InterPro" id="IPR026816">
    <property type="entry name" value="Flavodoxin_dom"/>
</dbReference>
<dbReference type="Gene3D" id="3.40.50.360">
    <property type="match status" value="1"/>
</dbReference>
<comment type="caution">
    <text evidence="2">The sequence shown here is derived from an EMBL/GenBank/DDBJ whole genome shotgun (WGS) entry which is preliminary data.</text>
</comment>
<name>A0ABN1JE43_9CLOT</name>
<accession>A0ABN1JE43</accession>
<dbReference type="SUPFAM" id="SSF52218">
    <property type="entry name" value="Flavoproteins"/>
    <property type="match status" value="1"/>
</dbReference>
<reference evidence="2 3" key="1">
    <citation type="journal article" date="2019" name="Int. J. Syst. Evol. Microbiol.">
        <title>The Global Catalogue of Microorganisms (GCM) 10K type strain sequencing project: providing services to taxonomists for standard genome sequencing and annotation.</title>
        <authorList>
            <consortium name="The Broad Institute Genomics Platform"/>
            <consortium name="The Broad Institute Genome Sequencing Center for Infectious Disease"/>
            <person name="Wu L."/>
            <person name="Ma J."/>
        </authorList>
    </citation>
    <scope>NUCLEOTIDE SEQUENCE [LARGE SCALE GENOMIC DNA]</scope>
    <source>
        <strain evidence="2 3">JCM 1407</strain>
    </source>
</reference>
<evidence type="ECO:0000313" key="2">
    <source>
        <dbReference type="EMBL" id="GAA0737294.1"/>
    </source>
</evidence>
<dbReference type="Pfam" id="PF12724">
    <property type="entry name" value="Flavodoxin_5"/>
    <property type="match status" value="1"/>
</dbReference>
<dbReference type="RefSeq" id="WP_343760110.1">
    <property type="nucleotide sequence ID" value="NZ_BAAACG010000008.1"/>
</dbReference>
<dbReference type="PANTHER" id="PTHR38030">
    <property type="entry name" value="PROTOPORPHYRINOGEN IX DEHYDROGENASE [MENAQUINONE]"/>
    <property type="match status" value="1"/>
</dbReference>
<dbReference type="PANTHER" id="PTHR38030:SF2">
    <property type="entry name" value="PROTOPORPHYRINOGEN IX DEHYDROGENASE [QUINONE]"/>
    <property type="match status" value="1"/>
</dbReference>
<keyword evidence="3" id="KW-1185">Reference proteome</keyword>
<sequence>MKSIIIYSTKYGSAEKASELLKENMVGEVELVNIMKQTVPDIKGYDNVILGGSVYIGKIQKKLTNYINENIDELLKKRIALFICSGSLDKKIIQKYIKELFNPKLYNKAICTDTFGYEICFEKMNFIEKFMMKKMKKSTESEYCLNKENIKRFAKIISTNK</sequence>
<dbReference type="InterPro" id="IPR029039">
    <property type="entry name" value="Flavoprotein-like_sf"/>
</dbReference>